<dbReference type="AlphaFoldDB" id="A0A517SI92"/>
<keyword evidence="3" id="KW-1185">Reference proteome</keyword>
<dbReference type="KEGG" id="ccos:Pan44_38830"/>
<evidence type="ECO:0000259" key="1">
    <source>
        <dbReference type="Pfam" id="PF00534"/>
    </source>
</evidence>
<protein>
    <submittedName>
        <fullName evidence="2">Alpha-D-kanosaminyltransferase</fullName>
        <ecNumber evidence="2">2.4.1.301</ecNumber>
    </submittedName>
</protein>
<dbReference type="OrthoDB" id="9811902at2"/>
<dbReference type="Gene3D" id="3.40.50.2000">
    <property type="entry name" value="Glycogen Phosphorylase B"/>
    <property type="match status" value="2"/>
</dbReference>
<sequence length="387" mass="42749">MAVNVVVLFYNIGPYHIARLESARRALEAIGGKLAAIQIVATTSEHPWGAVDVPDYVTTLEEFQAGNQPRLSSPRLLTEALDRLRPDAVAVPGWGFDFARQALKWCRKNDVARVLMSESHRDDAPRAWWKERIKSVLWISKFDSALVGGVLHSEYLQSLGMPGEKIFFGYDLVDNEGFAADVDAARGGNLRPTAVSSPYFLASSRFMARKNLGRLIDAFQMARERQGDQFRHQLVILGDGPLRRELESQIERGGLKEVVHLPGFLTRQEIIPWLGFADAFVHPALHEQWGLVVNEAMAAAVPVAVSRNCGCFPELVVEGVTGFGFDPESVSEMADSLCRLSDLGDRRSAMGLEARRHLNEGLPVSRFGEGLVDAVQTALRSTRSKAV</sequence>
<dbReference type="InterPro" id="IPR001296">
    <property type="entry name" value="Glyco_trans_1"/>
</dbReference>
<dbReference type="InParanoid" id="A0A517SI92"/>
<dbReference type="Pfam" id="PF00534">
    <property type="entry name" value="Glycos_transf_1"/>
    <property type="match status" value="1"/>
</dbReference>
<dbReference type="CDD" id="cd03801">
    <property type="entry name" value="GT4_PimA-like"/>
    <property type="match status" value="1"/>
</dbReference>
<dbReference type="PANTHER" id="PTHR45947:SF13">
    <property type="entry name" value="TRANSFERASE"/>
    <property type="match status" value="1"/>
</dbReference>
<dbReference type="Proteomes" id="UP000315700">
    <property type="component" value="Chromosome"/>
</dbReference>
<organism evidence="2 3">
    <name type="scientific">Caulifigura coniformis</name>
    <dbReference type="NCBI Taxonomy" id="2527983"/>
    <lineage>
        <taxon>Bacteria</taxon>
        <taxon>Pseudomonadati</taxon>
        <taxon>Planctomycetota</taxon>
        <taxon>Planctomycetia</taxon>
        <taxon>Planctomycetales</taxon>
        <taxon>Planctomycetaceae</taxon>
        <taxon>Caulifigura</taxon>
    </lineage>
</organism>
<proteinExistence type="predicted"/>
<dbReference type="EMBL" id="CP036271">
    <property type="protein sequence ID" value="QDT55835.1"/>
    <property type="molecule type" value="Genomic_DNA"/>
</dbReference>
<dbReference type="PANTHER" id="PTHR45947">
    <property type="entry name" value="SULFOQUINOVOSYL TRANSFERASE SQD2"/>
    <property type="match status" value="1"/>
</dbReference>
<dbReference type="EC" id="2.4.1.301" evidence="2"/>
<dbReference type="GO" id="GO:0016757">
    <property type="term" value="F:glycosyltransferase activity"/>
    <property type="evidence" value="ECO:0007669"/>
    <property type="project" value="UniProtKB-KW"/>
</dbReference>
<accession>A0A517SI92</accession>
<keyword evidence="2" id="KW-0808">Transferase</keyword>
<feature type="domain" description="Glycosyl transferase family 1" evidence="1">
    <location>
        <begin position="197"/>
        <end position="356"/>
    </location>
</feature>
<keyword evidence="2" id="KW-0328">Glycosyltransferase</keyword>
<name>A0A517SI92_9PLAN</name>
<dbReference type="InterPro" id="IPR050194">
    <property type="entry name" value="Glycosyltransferase_grp1"/>
</dbReference>
<dbReference type="SUPFAM" id="SSF53756">
    <property type="entry name" value="UDP-Glycosyltransferase/glycogen phosphorylase"/>
    <property type="match status" value="1"/>
</dbReference>
<evidence type="ECO:0000313" key="2">
    <source>
        <dbReference type="EMBL" id="QDT55835.1"/>
    </source>
</evidence>
<gene>
    <name evidence="2" type="primary">kanE_4</name>
    <name evidence="2" type="ORF">Pan44_38830</name>
</gene>
<evidence type="ECO:0000313" key="3">
    <source>
        <dbReference type="Proteomes" id="UP000315700"/>
    </source>
</evidence>
<reference evidence="2 3" key="1">
    <citation type="submission" date="2019-02" db="EMBL/GenBank/DDBJ databases">
        <title>Deep-cultivation of Planctomycetes and their phenomic and genomic characterization uncovers novel biology.</title>
        <authorList>
            <person name="Wiegand S."/>
            <person name="Jogler M."/>
            <person name="Boedeker C."/>
            <person name="Pinto D."/>
            <person name="Vollmers J."/>
            <person name="Rivas-Marin E."/>
            <person name="Kohn T."/>
            <person name="Peeters S.H."/>
            <person name="Heuer A."/>
            <person name="Rast P."/>
            <person name="Oberbeckmann S."/>
            <person name="Bunk B."/>
            <person name="Jeske O."/>
            <person name="Meyerdierks A."/>
            <person name="Storesund J.E."/>
            <person name="Kallscheuer N."/>
            <person name="Luecker S."/>
            <person name="Lage O.M."/>
            <person name="Pohl T."/>
            <person name="Merkel B.J."/>
            <person name="Hornburger P."/>
            <person name="Mueller R.-W."/>
            <person name="Bruemmer F."/>
            <person name="Labrenz M."/>
            <person name="Spormann A.M."/>
            <person name="Op den Camp H."/>
            <person name="Overmann J."/>
            <person name="Amann R."/>
            <person name="Jetten M.S.M."/>
            <person name="Mascher T."/>
            <person name="Medema M.H."/>
            <person name="Devos D.P."/>
            <person name="Kaster A.-K."/>
            <person name="Ovreas L."/>
            <person name="Rohde M."/>
            <person name="Galperin M.Y."/>
            <person name="Jogler C."/>
        </authorList>
    </citation>
    <scope>NUCLEOTIDE SEQUENCE [LARGE SCALE GENOMIC DNA]</scope>
    <source>
        <strain evidence="2 3">Pan44</strain>
    </source>
</reference>
<dbReference type="RefSeq" id="WP_145032215.1">
    <property type="nucleotide sequence ID" value="NZ_CP036271.1"/>
</dbReference>